<dbReference type="CDD" id="cd02440">
    <property type="entry name" value="AdoMet_MTases"/>
    <property type="match status" value="1"/>
</dbReference>
<dbReference type="PANTHER" id="PTHR43591:SF24">
    <property type="entry name" value="2-METHOXY-6-POLYPRENYL-1,4-BENZOQUINOL METHYLASE, MITOCHONDRIAL"/>
    <property type="match status" value="1"/>
</dbReference>
<name>A0A8J3IFD0_9CHLR</name>
<reference evidence="2" key="1">
    <citation type="submission" date="2020-10" db="EMBL/GenBank/DDBJ databases">
        <title>Taxonomic study of unclassified bacteria belonging to the class Ktedonobacteria.</title>
        <authorList>
            <person name="Yabe S."/>
            <person name="Wang C.M."/>
            <person name="Zheng Y."/>
            <person name="Sakai Y."/>
            <person name="Cavaletti L."/>
            <person name="Monciardini P."/>
            <person name="Donadio S."/>
        </authorList>
    </citation>
    <scope>NUCLEOTIDE SEQUENCE</scope>
    <source>
        <strain evidence="2">SOSP1-1</strain>
    </source>
</reference>
<dbReference type="AlphaFoldDB" id="A0A8J3IFD0"/>
<dbReference type="EMBL" id="BNJF01000009">
    <property type="protein sequence ID" value="GHO50899.1"/>
    <property type="molecule type" value="Genomic_DNA"/>
</dbReference>
<dbReference type="RefSeq" id="WP_220199845.1">
    <property type="nucleotide sequence ID" value="NZ_BNJF01000009.1"/>
</dbReference>
<sequence length="310" mass="35178">MFHASLLLYSLSGSSGLLDPLAPAEQARVVAQYQMCQKVLREPLPELDNDTLTLSTPRMILDLGCGPHGQWACDVAFDYPSCHIFGVSTLPLYIEQAEHTRRLQELSCARFILMDFERELCFPDRFFDVINGRFLCSSLPHAYWQHLLRECLRVLRPGGMLRLTECSDATCTSSACEALSQYVHDAAQRSVILSHVPKPRYGRTAAFTPQASSWQEMLLEWLPRLGYQAISSTTHMLDFSAGSLYQQSMFRNAQSFFCQLAPRLCQSLDLTPAHLEALCERMHAEMLDPTFTGQWTLQVVRAHKGGHTWW</sequence>
<comment type="caution">
    <text evidence="2">The sequence shown here is derived from an EMBL/GenBank/DDBJ whole genome shotgun (WGS) entry which is preliminary data.</text>
</comment>
<evidence type="ECO:0000259" key="1">
    <source>
        <dbReference type="Pfam" id="PF13649"/>
    </source>
</evidence>
<dbReference type="InterPro" id="IPR041698">
    <property type="entry name" value="Methyltransf_25"/>
</dbReference>
<organism evidence="2 3">
    <name type="scientific">Ktedonospora formicarum</name>
    <dbReference type="NCBI Taxonomy" id="2778364"/>
    <lineage>
        <taxon>Bacteria</taxon>
        <taxon>Bacillati</taxon>
        <taxon>Chloroflexota</taxon>
        <taxon>Ktedonobacteria</taxon>
        <taxon>Ktedonobacterales</taxon>
        <taxon>Ktedonobacteraceae</taxon>
        <taxon>Ktedonospora</taxon>
    </lineage>
</organism>
<dbReference type="Pfam" id="PF13649">
    <property type="entry name" value="Methyltransf_25"/>
    <property type="match status" value="1"/>
</dbReference>
<gene>
    <name evidence="2" type="ORF">KSX_90620</name>
</gene>
<dbReference type="SUPFAM" id="SSF53335">
    <property type="entry name" value="S-adenosyl-L-methionine-dependent methyltransferases"/>
    <property type="match status" value="1"/>
</dbReference>
<accession>A0A8J3IFD0</accession>
<evidence type="ECO:0000313" key="3">
    <source>
        <dbReference type="Proteomes" id="UP000612362"/>
    </source>
</evidence>
<dbReference type="Proteomes" id="UP000612362">
    <property type="component" value="Unassembled WGS sequence"/>
</dbReference>
<keyword evidence="3" id="KW-1185">Reference proteome</keyword>
<evidence type="ECO:0000313" key="2">
    <source>
        <dbReference type="EMBL" id="GHO50899.1"/>
    </source>
</evidence>
<dbReference type="InterPro" id="IPR029063">
    <property type="entry name" value="SAM-dependent_MTases_sf"/>
</dbReference>
<dbReference type="GO" id="GO:0008168">
    <property type="term" value="F:methyltransferase activity"/>
    <property type="evidence" value="ECO:0007669"/>
    <property type="project" value="TreeGrafter"/>
</dbReference>
<protein>
    <recommendedName>
        <fullName evidence="1">Methyltransferase domain-containing protein</fullName>
    </recommendedName>
</protein>
<proteinExistence type="predicted"/>
<dbReference type="Gene3D" id="3.40.50.150">
    <property type="entry name" value="Vaccinia Virus protein VP39"/>
    <property type="match status" value="1"/>
</dbReference>
<dbReference type="PANTHER" id="PTHR43591">
    <property type="entry name" value="METHYLTRANSFERASE"/>
    <property type="match status" value="1"/>
</dbReference>
<feature type="domain" description="Methyltransferase" evidence="1">
    <location>
        <begin position="60"/>
        <end position="159"/>
    </location>
</feature>